<accession>A0ABM1EMW2</accession>
<reference evidence="6" key="1">
    <citation type="submission" date="2025-08" db="UniProtKB">
        <authorList>
            <consortium name="RefSeq"/>
        </authorList>
    </citation>
    <scope>IDENTIFICATION</scope>
</reference>
<keyword evidence="5" id="KW-1185">Reference proteome</keyword>
<dbReference type="InterPro" id="IPR050327">
    <property type="entry name" value="Proton-linked_MCT"/>
</dbReference>
<feature type="compositionally biased region" description="Basic and acidic residues" evidence="2">
    <location>
        <begin position="164"/>
        <end position="206"/>
    </location>
</feature>
<dbReference type="PANTHER" id="PTHR11360:SF284">
    <property type="entry name" value="EG:103B4.3 PROTEIN-RELATED"/>
    <property type="match status" value="1"/>
</dbReference>
<dbReference type="InterPro" id="IPR020846">
    <property type="entry name" value="MFS_dom"/>
</dbReference>
<keyword evidence="3" id="KW-0472">Membrane</keyword>
<feature type="transmembrane region" description="Helical" evidence="3">
    <location>
        <begin position="60"/>
        <end position="83"/>
    </location>
</feature>
<protein>
    <submittedName>
        <fullName evidence="6">Monocarboxylate transporter 14-like</fullName>
    </submittedName>
</protein>
<evidence type="ECO:0000256" key="1">
    <source>
        <dbReference type="ARBA" id="ARBA00004141"/>
    </source>
</evidence>
<sequence length="206" mass="21677">MVQLKAYDCIMCVELMDVLAPFSSMLVNKYGHRKIVIVGGALAAVGMTLSYFAVDLWILFITYGVIFGSGAGLLMVPSVSILPSYFEKRLSLAFGLVTVGTGLGSFCFPYIVQLLLDEYDYRNQFLVCGALTFNVIAAGLVFSPLRPSSSAAASADAGDGNTPRSDEKSRDKTVAGGGSDEKSRDKTVAGGGGDEKSRDKTVAGGG</sequence>
<feature type="transmembrane region" description="Helical" evidence="3">
    <location>
        <begin position="124"/>
        <end position="142"/>
    </location>
</feature>
<evidence type="ECO:0000259" key="4">
    <source>
        <dbReference type="PROSITE" id="PS50850"/>
    </source>
</evidence>
<feature type="compositionally biased region" description="Low complexity" evidence="2">
    <location>
        <begin position="151"/>
        <end position="160"/>
    </location>
</feature>
<dbReference type="PROSITE" id="PS50850">
    <property type="entry name" value="MFS"/>
    <property type="match status" value="1"/>
</dbReference>
<dbReference type="RefSeq" id="XP_014673533.1">
    <property type="nucleotide sequence ID" value="XM_014818047.1"/>
</dbReference>
<organism evidence="5 6">
    <name type="scientific">Priapulus caudatus</name>
    <name type="common">Priapulid worm</name>
    <dbReference type="NCBI Taxonomy" id="37621"/>
    <lineage>
        <taxon>Eukaryota</taxon>
        <taxon>Metazoa</taxon>
        <taxon>Ecdysozoa</taxon>
        <taxon>Scalidophora</taxon>
        <taxon>Priapulida</taxon>
        <taxon>Priapulimorpha</taxon>
        <taxon>Priapulimorphida</taxon>
        <taxon>Priapulidae</taxon>
        <taxon>Priapulus</taxon>
    </lineage>
</organism>
<dbReference type="SUPFAM" id="SSF103473">
    <property type="entry name" value="MFS general substrate transporter"/>
    <property type="match status" value="1"/>
</dbReference>
<feature type="region of interest" description="Disordered" evidence="2">
    <location>
        <begin position="151"/>
        <end position="206"/>
    </location>
</feature>
<feature type="domain" description="Major facilitator superfamily (MFS) profile" evidence="4">
    <location>
        <begin position="1"/>
        <end position="147"/>
    </location>
</feature>
<name>A0ABM1EMW2_PRICU</name>
<dbReference type="Proteomes" id="UP000695022">
    <property type="component" value="Unplaced"/>
</dbReference>
<gene>
    <name evidence="6" type="primary">LOC106813818</name>
</gene>
<evidence type="ECO:0000256" key="3">
    <source>
        <dbReference type="SAM" id="Phobius"/>
    </source>
</evidence>
<evidence type="ECO:0000313" key="6">
    <source>
        <dbReference type="RefSeq" id="XP_014673533.1"/>
    </source>
</evidence>
<dbReference type="InterPro" id="IPR036259">
    <property type="entry name" value="MFS_trans_sf"/>
</dbReference>
<evidence type="ECO:0000256" key="2">
    <source>
        <dbReference type="SAM" id="MobiDB-lite"/>
    </source>
</evidence>
<comment type="subcellular location">
    <subcellularLocation>
        <location evidence="1">Membrane</location>
        <topology evidence="1">Multi-pass membrane protein</topology>
    </subcellularLocation>
</comment>
<dbReference type="GeneID" id="106813818"/>
<dbReference type="PANTHER" id="PTHR11360">
    <property type="entry name" value="MONOCARBOXYLATE TRANSPORTER"/>
    <property type="match status" value="1"/>
</dbReference>
<feature type="transmembrane region" description="Helical" evidence="3">
    <location>
        <begin position="35"/>
        <end position="54"/>
    </location>
</feature>
<dbReference type="Gene3D" id="1.20.1250.20">
    <property type="entry name" value="MFS general substrate transporter like domains"/>
    <property type="match status" value="1"/>
</dbReference>
<evidence type="ECO:0000313" key="5">
    <source>
        <dbReference type="Proteomes" id="UP000695022"/>
    </source>
</evidence>
<dbReference type="InterPro" id="IPR011701">
    <property type="entry name" value="MFS"/>
</dbReference>
<proteinExistence type="predicted"/>
<keyword evidence="3" id="KW-1133">Transmembrane helix</keyword>
<feature type="transmembrane region" description="Helical" evidence="3">
    <location>
        <begin position="90"/>
        <end position="112"/>
    </location>
</feature>
<keyword evidence="3" id="KW-0812">Transmembrane</keyword>
<dbReference type="Pfam" id="PF07690">
    <property type="entry name" value="MFS_1"/>
    <property type="match status" value="1"/>
</dbReference>